<organism evidence="3 4">
    <name type="scientific">Limnohabitans curvus</name>
    <dbReference type="NCBI Taxonomy" id="323423"/>
    <lineage>
        <taxon>Bacteria</taxon>
        <taxon>Pseudomonadati</taxon>
        <taxon>Pseudomonadota</taxon>
        <taxon>Betaproteobacteria</taxon>
        <taxon>Burkholderiales</taxon>
        <taxon>Comamonadaceae</taxon>
        <taxon>Limnohabitans</taxon>
    </lineage>
</organism>
<dbReference type="AlphaFoldDB" id="A0A315EMD3"/>
<dbReference type="PROSITE" id="PS51898">
    <property type="entry name" value="TYR_RECOMBINASE"/>
    <property type="match status" value="1"/>
</dbReference>
<evidence type="ECO:0000313" key="3">
    <source>
        <dbReference type="EMBL" id="PUE58411.1"/>
    </source>
</evidence>
<evidence type="ECO:0000313" key="4">
    <source>
        <dbReference type="Proteomes" id="UP000251341"/>
    </source>
</evidence>
<protein>
    <recommendedName>
        <fullName evidence="2">Tyr recombinase domain-containing protein</fullName>
    </recommendedName>
</protein>
<accession>A0A315EMD3</accession>
<feature type="domain" description="Tyr recombinase" evidence="2">
    <location>
        <begin position="1"/>
        <end position="79"/>
    </location>
</feature>
<dbReference type="Proteomes" id="UP000251341">
    <property type="component" value="Unassembled WGS sequence"/>
</dbReference>
<evidence type="ECO:0000256" key="1">
    <source>
        <dbReference type="ARBA" id="ARBA00023172"/>
    </source>
</evidence>
<dbReference type="InterPro" id="IPR011010">
    <property type="entry name" value="DNA_brk_join_enz"/>
</dbReference>
<dbReference type="EMBL" id="NESP01000001">
    <property type="protein sequence ID" value="PUE58411.1"/>
    <property type="molecule type" value="Genomic_DNA"/>
</dbReference>
<dbReference type="GO" id="GO:0006310">
    <property type="term" value="P:DNA recombination"/>
    <property type="evidence" value="ECO:0007669"/>
    <property type="project" value="UniProtKB-KW"/>
</dbReference>
<keyword evidence="1" id="KW-0233">DNA recombination</keyword>
<dbReference type="InterPro" id="IPR013762">
    <property type="entry name" value="Integrase-like_cat_sf"/>
</dbReference>
<sequence length="79" mass="8946">MLTRVCLETGARWSEAEQLRTSQVRNQSIQYSLGKSGKNRTVPIRKTLEEQLTRHYASAGNGERYFDDSSIMCGIPPNL</sequence>
<dbReference type="Gene3D" id="1.10.443.10">
    <property type="entry name" value="Intergrase catalytic core"/>
    <property type="match status" value="1"/>
</dbReference>
<gene>
    <name evidence="3" type="ORF">B9Z44_01625</name>
</gene>
<proteinExistence type="predicted"/>
<comment type="caution">
    <text evidence="3">The sequence shown here is derived from an EMBL/GenBank/DDBJ whole genome shotgun (WGS) entry which is preliminary data.</text>
</comment>
<dbReference type="GO" id="GO:0015074">
    <property type="term" value="P:DNA integration"/>
    <property type="evidence" value="ECO:0007669"/>
    <property type="project" value="InterPro"/>
</dbReference>
<dbReference type="InterPro" id="IPR002104">
    <property type="entry name" value="Integrase_catalytic"/>
</dbReference>
<name>A0A315EMD3_9BURK</name>
<keyword evidence="4" id="KW-1185">Reference proteome</keyword>
<dbReference type="SUPFAM" id="SSF56349">
    <property type="entry name" value="DNA breaking-rejoining enzymes"/>
    <property type="match status" value="1"/>
</dbReference>
<evidence type="ECO:0000259" key="2">
    <source>
        <dbReference type="PROSITE" id="PS51898"/>
    </source>
</evidence>
<dbReference type="Pfam" id="PF00589">
    <property type="entry name" value="Phage_integrase"/>
    <property type="match status" value="1"/>
</dbReference>
<dbReference type="GO" id="GO:0003677">
    <property type="term" value="F:DNA binding"/>
    <property type="evidence" value="ECO:0007669"/>
    <property type="project" value="InterPro"/>
</dbReference>
<reference evidence="3 4" key="1">
    <citation type="submission" date="2017-04" db="EMBL/GenBank/DDBJ databases">
        <title>Unexpected and diverse lifestyles within the genus Limnohabitans.</title>
        <authorList>
            <person name="Kasalicky V."/>
            <person name="Mehrshad M."/>
            <person name="Andrei S.-A."/>
            <person name="Salcher M."/>
            <person name="Kratochvilova H."/>
            <person name="Simek K."/>
            <person name="Ghai R."/>
        </authorList>
    </citation>
    <scope>NUCLEOTIDE SEQUENCE [LARGE SCALE GENOMIC DNA]</scope>
    <source>
        <strain evidence="3 4">MWH-C5</strain>
    </source>
</reference>